<reference evidence="1 2" key="1">
    <citation type="submission" date="2021-06" db="EMBL/GenBank/DDBJ databases">
        <title>Caerostris extrusa draft genome.</title>
        <authorList>
            <person name="Kono N."/>
            <person name="Arakawa K."/>
        </authorList>
    </citation>
    <scope>NUCLEOTIDE SEQUENCE [LARGE SCALE GENOMIC DNA]</scope>
</reference>
<sequence>MNHSRSTAVAVTTWVPTNIYPPPHSKFPSSERMQIALFSSSTPSLRCFPLAPSCRDVTTVPKSSSLFSTEERQIDIRQRAHILLPILG</sequence>
<dbReference type="Proteomes" id="UP001054945">
    <property type="component" value="Unassembled WGS sequence"/>
</dbReference>
<evidence type="ECO:0000313" key="1">
    <source>
        <dbReference type="EMBL" id="GIY27878.1"/>
    </source>
</evidence>
<comment type="caution">
    <text evidence="1">The sequence shown here is derived from an EMBL/GenBank/DDBJ whole genome shotgun (WGS) entry which is preliminary data.</text>
</comment>
<proteinExistence type="predicted"/>
<keyword evidence="2" id="KW-1185">Reference proteome</keyword>
<name>A0AAV4S014_CAEEX</name>
<dbReference type="AlphaFoldDB" id="A0AAV4S014"/>
<organism evidence="1 2">
    <name type="scientific">Caerostris extrusa</name>
    <name type="common">Bark spider</name>
    <name type="synonym">Caerostris bankana</name>
    <dbReference type="NCBI Taxonomy" id="172846"/>
    <lineage>
        <taxon>Eukaryota</taxon>
        <taxon>Metazoa</taxon>
        <taxon>Ecdysozoa</taxon>
        <taxon>Arthropoda</taxon>
        <taxon>Chelicerata</taxon>
        <taxon>Arachnida</taxon>
        <taxon>Araneae</taxon>
        <taxon>Araneomorphae</taxon>
        <taxon>Entelegynae</taxon>
        <taxon>Araneoidea</taxon>
        <taxon>Araneidae</taxon>
        <taxon>Caerostris</taxon>
    </lineage>
</organism>
<protein>
    <submittedName>
        <fullName evidence="1">Uncharacterized protein</fullName>
    </submittedName>
</protein>
<dbReference type="EMBL" id="BPLR01008867">
    <property type="protein sequence ID" value="GIY27878.1"/>
    <property type="molecule type" value="Genomic_DNA"/>
</dbReference>
<gene>
    <name evidence="1" type="ORF">CEXT_236031</name>
</gene>
<evidence type="ECO:0000313" key="2">
    <source>
        <dbReference type="Proteomes" id="UP001054945"/>
    </source>
</evidence>
<accession>A0AAV4S014</accession>